<reference evidence="1" key="1">
    <citation type="journal article" date="2014" name="Front. Microbiol.">
        <title>High frequency of phylogenetically diverse reductive dehalogenase-homologous genes in deep subseafloor sedimentary metagenomes.</title>
        <authorList>
            <person name="Kawai M."/>
            <person name="Futagami T."/>
            <person name="Toyoda A."/>
            <person name="Takaki Y."/>
            <person name="Nishi S."/>
            <person name="Hori S."/>
            <person name="Arai W."/>
            <person name="Tsubouchi T."/>
            <person name="Morono Y."/>
            <person name="Uchiyama I."/>
            <person name="Ito T."/>
            <person name="Fujiyama A."/>
            <person name="Inagaki F."/>
            <person name="Takami H."/>
        </authorList>
    </citation>
    <scope>NUCLEOTIDE SEQUENCE</scope>
    <source>
        <strain evidence="1">Expedition CK06-06</strain>
    </source>
</reference>
<comment type="caution">
    <text evidence="1">The sequence shown here is derived from an EMBL/GenBank/DDBJ whole genome shotgun (WGS) entry which is preliminary data.</text>
</comment>
<evidence type="ECO:0000313" key="1">
    <source>
        <dbReference type="EMBL" id="GAI10638.1"/>
    </source>
</evidence>
<proteinExistence type="predicted"/>
<accession>X1KVB0</accession>
<name>X1KVB0_9ZZZZ</name>
<dbReference type="InterPro" id="IPR030807">
    <property type="entry name" value="Methyltran_NanM"/>
</dbReference>
<feature type="non-terminal residue" evidence="1">
    <location>
        <position position="1"/>
    </location>
</feature>
<gene>
    <name evidence="1" type="ORF">S06H3_20002</name>
</gene>
<dbReference type="EMBL" id="BARV01010306">
    <property type="protein sequence ID" value="GAI10638.1"/>
    <property type="molecule type" value="Genomic_DNA"/>
</dbReference>
<sequence length="201" mass="23337">EITPFIQPTWLERLDEFDKYFLSDFDIDFLKHRVMTNMLVRGKPPFIDGLLQFLKKCYDERELKSYLRENTVGTPDITNLRYLTSSTSITHLYHLALFESKTGVNLKHLSTVIEFGGGYGNMAKIFKRINPDATYIIIDLPVFTFLQYVYLATIMGNRIRLIEDKSDIVSEGCINLIPLQLIDNLSGQKTQLWLRTSEKDN</sequence>
<dbReference type="AlphaFoldDB" id="X1KVB0"/>
<evidence type="ECO:0008006" key="2">
    <source>
        <dbReference type="Google" id="ProtNLM"/>
    </source>
</evidence>
<organism evidence="1">
    <name type="scientific">marine sediment metagenome</name>
    <dbReference type="NCBI Taxonomy" id="412755"/>
    <lineage>
        <taxon>unclassified sequences</taxon>
        <taxon>metagenomes</taxon>
        <taxon>ecological metagenomes</taxon>
    </lineage>
</organism>
<protein>
    <recommendedName>
        <fullName evidence="2">Sugar O-methyltransferase</fullName>
    </recommendedName>
</protein>
<dbReference type="NCBIfam" id="TIGR04371">
    <property type="entry name" value="methyltran_NanM"/>
    <property type="match status" value="1"/>
</dbReference>